<keyword evidence="2" id="KW-1185">Reference proteome</keyword>
<name>A0ACB8CSD1_DERSI</name>
<accession>A0ACB8CSD1</accession>
<gene>
    <name evidence="1" type="ORF">HPB49_017422</name>
</gene>
<evidence type="ECO:0000313" key="2">
    <source>
        <dbReference type="Proteomes" id="UP000821865"/>
    </source>
</evidence>
<reference evidence="1" key="1">
    <citation type="submission" date="2020-05" db="EMBL/GenBank/DDBJ databases">
        <title>Large-scale comparative analyses of tick genomes elucidate their genetic diversity and vector capacities.</title>
        <authorList>
            <person name="Jia N."/>
            <person name="Wang J."/>
            <person name="Shi W."/>
            <person name="Du L."/>
            <person name="Sun Y."/>
            <person name="Zhan W."/>
            <person name="Jiang J."/>
            <person name="Wang Q."/>
            <person name="Zhang B."/>
            <person name="Ji P."/>
            <person name="Sakyi L.B."/>
            <person name="Cui X."/>
            <person name="Yuan T."/>
            <person name="Jiang B."/>
            <person name="Yang W."/>
            <person name="Lam T.T.-Y."/>
            <person name="Chang Q."/>
            <person name="Ding S."/>
            <person name="Wang X."/>
            <person name="Zhu J."/>
            <person name="Ruan X."/>
            <person name="Zhao L."/>
            <person name="Wei J."/>
            <person name="Que T."/>
            <person name="Du C."/>
            <person name="Cheng J."/>
            <person name="Dai P."/>
            <person name="Han X."/>
            <person name="Huang E."/>
            <person name="Gao Y."/>
            <person name="Liu J."/>
            <person name="Shao H."/>
            <person name="Ye R."/>
            <person name="Li L."/>
            <person name="Wei W."/>
            <person name="Wang X."/>
            <person name="Wang C."/>
            <person name="Yang T."/>
            <person name="Huo Q."/>
            <person name="Li W."/>
            <person name="Guo W."/>
            <person name="Chen H."/>
            <person name="Zhou L."/>
            <person name="Ni X."/>
            <person name="Tian J."/>
            <person name="Zhou Y."/>
            <person name="Sheng Y."/>
            <person name="Liu T."/>
            <person name="Pan Y."/>
            <person name="Xia L."/>
            <person name="Li J."/>
            <person name="Zhao F."/>
            <person name="Cao W."/>
        </authorList>
    </citation>
    <scope>NUCLEOTIDE SEQUENCE</scope>
    <source>
        <strain evidence="1">Dsil-2018</strain>
    </source>
</reference>
<dbReference type="EMBL" id="CM023474">
    <property type="protein sequence ID" value="KAH7949940.1"/>
    <property type="molecule type" value="Genomic_DNA"/>
</dbReference>
<evidence type="ECO:0000313" key="1">
    <source>
        <dbReference type="EMBL" id="KAH7949940.1"/>
    </source>
</evidence>
<comment type="caution">
    <text evidence="1">The sequence shown here is derived from an EMBL/GenBank/DDBJ whole genome shotgun (WGS) entry which is preliminary data.</text>
</comment>
<sequence>MTISPEQSALSTTASANDKGALPLRLNISGHSSQRIGCNTAMLPGSPQYTLVGFSDVLDWKPLLFVKPIPPNRVCALCGLIRPVSVLLLCGHVFCDCCSEQGVVDDDHHCPLDGGRCTKDDVEWRRFPAANLLQRDKPVESSNSEVFSKQASLSLSDLEQDGYVLDDKLQCRWDIL</sequence>
<dbReference type="Proteomes" id="UP000821865">
    <property type="component" value="Chromosome 5"/>
</dbReference>
<organism evidence="1 2">
    <name type="scientific">Dermacentor silvarum</name>
    <name type="common">Tick</name>
    <dbReference type="NCBI Taxonomy" id="543639"/>
    <lineage>
        <taxon>Eukaryota</taxon>
        <taxon>Metazoa</taxon>
        <taxon>Ecdysozoa</taxon>
        <taxon>Arthropoda</taxon>
        <taxon>Chelicerata</taxon>
        <taxon>Arachnida</taxon>
        <taxon>Acari</taxon>
        <taxon>Parasitiformes</taxon>
        <taxon>Ixodida</taxon>
        <taxon>Ixodoidea</taxon>
        <taxon>Ixodidae</taxon>
        <taxon>Rhipicephalinae</taxon>
        <taxon>Dermacentor</taxon>
    </lineage>
</organism>
<proteinExistence type="predicted"/>
<protein>
    <submittedName>
        <fullName evidence="1">Uncharacterized protein</fullName>
    </submittedName>
</protein>